<proteinExistence type="predicted"/>
<evidence type="ECO:0000313" key="3">
    <source>
        <dbReference type="Proteomes" id="UP000291562"/>
    </source>
</evidence>
<keyword evidence="3" id="KW-1185">Reference proteome</keyword>
<name>A0A411HN93_9GAMM</name>
<gene>
    <name evidence="2" type="ORF">ELE36_17150</name>
</gene>
<organism evidence="2 3">
    <name type="scientific">Pseudolysobacter antarcticus</name>
    <dbReference type="NCBI Taxonomy" id="2511995"/>
    <lineage>
        <taxon>Bacteria</taxon>
        <taxon>Pseudomonadati</taxon>
        <taxon>Pseudomonadota</taxon>
        <taxon>Gammaproteobacteria</taxon>
        <taxon>Lysobacterales</taxon>
        <taxon>Rhodanobacteraceae</taxon>
        <taxon>Pseudolysobacter</taxon>
    </lineage>
</organism>
<accession>A0A411HN93</accession>
<dbReference type="Proteomes" id="UP000291562">
    <property type="component" value="Chromosome"/>
</dbReference>
<sequence>MFPLKLTVALCVAGLSSLCAASTPATETPAQALSRVLDANRTALTVSDQGLSGPAAAKLVDAGRRAEFILVGEDHGFVEVPQFVVALQHSLGADAPSNLVLEIGPLAAARLAEAARNNQLDALSHQYPAELPFFDWSGDGAMAAAWQQKEKRTVLWGIDQEFILSSRLHFERLEKLNPREPAHAVVVEFLQRAQAAEKKMVTEHDPSAALLPQLMDADFKRLRDAIKPAANSESANILDELAQSAEIYRGQETDGYGSNHQRSLLMKRNFMAYYNDAQKQNRVAPRAMFRLGAFHAGRGLNVIGQLDIGNMASEIAASHGKESLHILVIAAGGSVNKWLPFIPDTSLRAAPYNAREELAQLQATSFIDHALSDTWTVFDLSAFRRSHAAREGGGALFERLVYGYDYVIVIPQAHAALDYPATNTCGTPGAPVCRIH</sequence>
<feature type="chain" id="PRO_5019414429" description="Haem-binding uptake Tiki superfamily ChaN domain-containing protein" evidence="1">
    <location>
        <begin position="22"/>
        <end position="436"/>
    </location>
</feature>
<evidence type="ECO:0008006" key="4">
    <source>
        <dbReference type="Google" id="ProtNLM"/>
    </source>
</evidence>
<dbReference type="RefSeq" id="WP_129835449.1">
    <property type="nucleotide sequence ID" value="NZ_CP035704.1"/>
</dbReference>
<keyword evidence="1" id="KW-0732">Signal</keyword>
<feature type="signal peptide" evidence="1">
    <location>
        <begin position="1"/>
        <end position="21"/>
    </location>
</feature>
<reference evidence="2 3" key="1">
    <citation type="submission" date="2019-01" db="EMBL/GenBank/DDBJ databases">
        <title>Pseudolysobacter antarctica gen. nov., sp. nov., isolated from Fildes Peninsula, Antarctica.</title>
        <authorList>
            <person name="Wei Z."/>
            <person name="Peng F."/>
        </authorList>
    </citation>
    <scope>NUCLEOTIDE SEQUENCE [LARGE SCALE GENOMIC DNA]</scope>
    <source>
        <strain evidence="2 3">AQ6-296</strain>
    </source>
</reference>
<dbReference type="OrthoDB" id="128385at2"/>
<protein>
    <recommendedName>
        <fullName evidence="4">Haem-binding uptake Tiki superfamily ChaN domain-containing protein</fullName>
    </recommendedName>
</protein>
<dbReference type="AlphaFoldDB" id="A0A411HN93"/>
<evidence type="ECO:0000313" key="2">
    <source>
        <dbReference type="EMBL" id="QBB71948.1"/>
    </source>
</evidence>
<dbReference type="KEGG" id="xbc:ELE36_17150"/>
<evidence type="ECO:0000256" key="1">
    <source>
        <dbReference type="SAM" id="SignalP"/>
    </source>
</evidence>
<dbReference type="EMBL" id="CP035704">
    <property type="protein sequence ID" value="QBB71948.1"/>
    <property type="molecule type" value="Genomic_DNA"/>
</dbReference>